<dbReference type="Proteomes" id="UP000253606">
    <property type="component" value="Chromosome"/>
</dbReference>
<dbReference type="PROSITE" id="PS00086">
    <property type="entry name" value="CYTOCHROME_P450"/>
    <property type="match status" value="1"/>
</dbReference>
<dbReference type="PANTHER" id="PTHR24291">
    <property type="entry name" value="CYTOCHROME P450 FAMILY 4"/>
    <property type="match status" value="1"/>
</dbReference>
<dbReference type="PANTHER" id="PTHR24291:SF50">
    <property type="entry name" value="BIFUNCTIONAL ALBAFLAVENONE MONOOXYGENASE_TERPENE SYNTHASE"/>
    <property type="match status" value="1"/>
</dbReference>
<dbReference type="EMBL" id="CP030840">
    <property type="protein sequence ID" value="AXC10755.1"/>
    <property type="molecule type" value="Genomic_DNA"/>
</dbReference>
<dbReference type="OrthoDB" id="9789468at2"/>
<evidence type="ECO:0000313" key="10">
    <source>
        <dbReference type="Proteomes" id="UP000253606"/>
    </source>
</evidence>
<keyword evidence="5 7" id="KW-0408">Iron</keyword>
<dbReference type="GO" id="GO:0016705">
    <property type="term" value="F:oxidoreductase activity, acting on paired donors, with incorporation or reduction of molecular oxygen"/>
    <property type="evidence" value="ECO:0007669"/>
    <property type="project" value="InterPro"/>
</dbReference>
<accession>A0A2Z5FWJ3</accession>
<evidence type="ECO:0000256" key="5">
    <source>
        <dbReference type="ARBA" id="ARBA00023004"/>
    </source>
</evidence>
<dbReference type="SUPFAM" id="SSF48264">
    <property type="entry name" value="Cytochrome P450"/>
    <property type="match status" value="1"/>
</dbReference>
<organism evidence="9 10">
    <name type="scientific">Acidisarcina polymorpha</name>
    <dbReference type="NCBI Taxonomy" id="2211140"/>
    <lineage>
        <taxon>Bacteria</taxon>
        <taxon>Pseudomonadati</taxon>
        <taxon>Acidobacteriota</taxon>
        <taxon>Terriglobia</taxon>
        <taxon>Terriglobales</taxon>
        <taxon>Acidobacteriaceae</taxon>
        <taxon>Acidisarcina</taxon>
    </lineage>
</organism>
<proteinExistence type="inferred from homology"/>
<evidence type="ECO:0000313" key="9">
    <source>
        <dbReference type="EMBL" id="AXC10755.1"/>
    </source>
</evidence>
<dbReference type="PRINTS" id="PR00463">
    <property type="entry name" value="EP450I"/>
</dbReference>
<comment type="similarity">
    <text evidence="1 8">Belongs to the cytochrome P450 family.</text>
</comment>
<evidence type="ECO:0000256" key="2">
    <source>
        <dbReference type="ARBA" id="ARBA00022617"/>
    </source>
</evidence>
<reference evidence="9 10" key="1">
    <citation type="journal article" date="2018" name="Front. Microbiol.">
        <title>Hydrolytic Capabilities as a Key to Environmental Success: Chitinolytic and Cellulolytic Acidobacteria From Acidic Sub-arctic Soils and Boreal Peatlands.</title>
        <authorList>
            <person name="Belova S.E."/>
            <person name="Ravin N.V."/>
            <person name="Pankratov T.A."/>
            <person name="Rakitin A.L."/>
            <person name="Ivanova A.A."/>
            <person name="Beletsky A.V."/>
            <person name="Mardanov A.V."/>
            <person name="Sinninghe Damste J.S."/>
            <person name="Dedysh S.N."/>
        </authorList>
    </citation>
    <scope>NUCLEOTIDE SEQUENCE [LARGE SCALE GENOMIC DNA]</scope>
    <source>
        <strain evidence="9 10">SBC82</strain>
    </source>
</reference>
<dbReference type="GO" id="GO:0020037">
    <property type="term" value="F:heme binding"/>
    <property type="evidence" value="ECO:0007669"/>
    <property type="project" value="InterPro"/>
</dbReference>
<keyword evidence="6 8" id="KW-0503">Monooxygenase</keyword>
<dbReference type="PRINTS" id="PR00385">
    <property type="entry name" value="P450"/>
</dbReference>
<dbReference type="InterPro" id="IPR002401">
    <property type="entry name" value="Cyt_P450_E_grp-I"/>
</dbReference>
<dbReference type="AlphaFoldDB" id="A0A2Z5FWJ3"/>
<keyword evidence="10" id="KW-1185">Reference proteome</keyword>
<dbReference type="InterPro" id="IPR001128">
    <property type="entry name" value="Cyt_P450"/>
</dbReference>
<dbReference type="GO" id="GO:0004497">
    <property type="term" value="F:monooxygenase activity"/>
    <property type="evidence" value="ECO:0007669"/>
    <property type="project" value="UniProtKB-KW"/>
</dbReference>
<dbReference type="InterPro" id="IPR017972">
    <property type="entry name" value="Cyt_P450_CS"/>
</dbReference>
<evidence type="ECO:0000256" key="3">
    <source>
        <dbReference type="ARBA" id="ARBA00022723"/>
    </source>
</evidence>
<dbReference type="GO" id="GO:0005506">
    <property type="term" value="F:iron ion binding"/>
    <property type="evidence" value="ECO:0007669"/>
    <property type="project" value="InterPro"/>
</dbReference>
<evidence type="ECO:0000256" key="6">
    <source>
        <dbReference type="ARBA" id="ARBA00023033"/>
    </source>
</evidence>
<sequence>MESPNRNPASDTQHSSQERAGAMKPFATLPGIPFFSTIIPLSRNALSFFMRTFDTHGDRVQLRVFSRNVLLLCNPDDIEAVLVNERDSFGRSSEVRNLRPILGNGLFASEGELWRSQRRLIQPKFHSSAIQSYASVMLECVSQRIEGWRPGDLRNLHLEMMHYTRDVVCRTLFGSKPDVDAMAIAQAVTTVFDDLRSEVLYLNLWRRLPLPRSICWNRAVKVLDQAISRMISHRRRARAGTGQSASSSDMLNVLLDARGEDGTSMSDRQIHDEIMNMFIAGHETSALTLAWAMHLLSTNPDIQDHAASEVLKVTSNRPLRPEDMPSLRYLSAIVQETLRLYPPLWCIGRYTIRNTTLSGFPVARGTHIWLCIYRLHRDPRWFSDPEAFQPERWQDGTSLKKFTYVPFGVGPRVCIGQHFAMVEIVLGLAAILSRFRLSSPPGSSVAPEAWMTLRPKHAVSLRIDARSR</sequence>
<gene>
    <name evidence="9" type="ORF">ACPOL_1407</name>
</gene>
<dbReference type="Gene3D" id="1.10.630.10">
    <property type="entry name" value="Cytochrome P450"/>
    <property type="match status" value="1"/>
</dbReference>
<keyword evidence="2 7" id="KW-0349">Heme</keyword>
<dbReference type="InterPro" id="IPR050196">
    <property type="entry name" value="Cytochrome_P450_Monoox"/>
</dbReference>
<keyword evidence="3 7" id="KW-0479">Metal-binding</keyword>
<dbReference type="KEGG" id="abas:ACPOL_1407"/>
<feature type="binding site" description="axial binding residue" evidence="7">
    <location>
        <position position="414"/>
    </location>
    <ligand>
        <name>heme</name>
        <dbReference type="ChEBI" id="CHEBI:30413"/>
    </ligand>
    <ligandPart>
        <name>Fe</name>
        <dbReference type="ChEBI" id="CHEBI:18248"/>
    </ligandPart>
</feature>
<evidence type="ECO:0000256" key="1">
    <source>
        <dbReference type="ARBA" id="ARBA00010617"/>
    </source>
</evidence>
<dbReference type="InterPro" id="IPR036396">
    <property type="entry name" value="Cyt_P450_sf"/>
</dbReference>
<keyword evidence="4 8" id="KW-0560">Oxidoreductase</keyword>
<protein>
    <submittedName>
        <fullName evidence="9">Cytochrome P450 family protein</fullName>
    </submittedName>
</protein>
<evidence type="ECO:0000256" key="8">
    <source>
        <dbReference type="RuleBase" id="RU000461"/>
    </source>
</evidence>
<name>A0A2Z5FWJ3_9BACT</name>
<evidence type="ECO:0000256" key="7">
    <source>
        <dbReference type="PIRSR" id="PIRSR602401-1"/>
    </source>
</evidence>
<comment type="cofactor">
    <cofactor evidence="7">
        <name>heme</name>
        <dbReference type="ChEBI" id="CHEBI:30413"/>
    </cofactor>
</comment>
<dbReference type="Pfam" id="PF00067">
    <property type="entry name" value="p450"/>
    <property type="match status" value="1"/>
</dbReference>
<evidence type="ECO:0000256" key="4">
    <source>
        <dbReference type="ARBA" id="ARBA00023002"/>
    </source>
</evidence>